<organism evidence="2 3">
    <name type="scientific">Kribbella albertanoniae</name>
    <dbReference type="NCBI Taxonomy" id="1266829"/>
    <lineage>
        <taxon>Bacteria</taxon>
        <taxon>Bacillati</taxon>
        <taxon>Actinomycetota</taxon>
        <taxon>Actinomycetes</taxon>
        <taxon>Propionibacteriales</taxon>
        <taxon>Kribbellaceae</taxon>
        <taxon>Kribbella</taxon>
    </lineage>
</organism>
<gene>
    <name evidence="2" type="ORF">E1261_02115</name>
</gene>
<accession>A0A4R4QH85</accession>
<dbReference type="RefSeq" id="WP_132400897.1">
    <property type="nucleotide sequence ID" value="NZ_SMKA01000004.1"/>
</dbReference>
<feature type="transmembrane region" description="Helical" evidence="1">
    <location>
        <begin position="112"/>
        <end position="133"/>
    </location>
</feature>
<dbReference type="Proteomes" id="UP000295075">
    <property type="component" value="Unassembled WGS sequence"/>
</dbReference>
<dbReference type="AlphaFoldDB" id="A0A4R4QH85"/>
<proteinExistence type="predicted"/>
<feature type="transmembrane region" description="Helical" evidence="1">
    <location>
        <begin position="12"/>
        <end position="34"/>
    </location>
</feature>
<name>A0A4R4QH85_9ACTN</name>
<dbReference type="OrthoDB" id="3684380at2"/>
<evidence type="ECO:0000256" key="1">
    <source>
        <dbReference type="SAM" id="Phobius"/>
    </source>
</evidence>
<evidence type="ECO:0000313" key="2">
    <source>
        <dbReference type="EMBL" id="TDC34997.1"/>
    </source>
</evidence>
<keyword evidence="3" id="KW-1185">Reference proteome</keyword>
<keyword evidence="1" id="KW-0812">Transmembrane</keyword>
<protein>
    <submittedName>
        <fullName evidence="2">Uncharacterized protein</fullName>
    </submittedName>
</protein>
<sequence>MSSRREAPAVNGLVVSGLAQIAVGALTGFPYAAAVYKPELLAKTGVQAPGRIRQLHLDLIIMGGVVTATGLALPRLPRAVSVPLAIGCWTNALAFAPVAIRPSIEQAKPYRAAVTASFVTTTASWVVVAGIALHRWSERRR</sequence>
<evidence type="ECO:0000313" key="3">
    <source>
        <dbReference type="Proteomes" id="UP000295075"/>
    </source>
</evidence>
<keyword evidence="1" id="KW-1133">Transmembrane helix</keyword>
<feature type="transmembrane region" description="Helical" evidence="1">
    <location>
        <begin position="54"/>
        <end position="73"/>
    </location>
</feature>
<keyword evidence="1" id="KW-0472">Membrane</keyword>
<feature type="transmembrane region" description="Helical" evidence="1">
    <location>
        <begin position="80"/>
        <end position="100"/>
    </location>
</feature>
<comment type="caution">
    <text evidence="2">The sequence shown here is derived from an EMBL/GenBank/DDBJ whole genome shotgun (WGS) entry which is preliminary data.</text>
</comment>
<reference evidence="2 3" key="1">
    <citation type="submission" date="2019-03" db="EMBL/GenBank/DDBJ databases">
        <title>Draft genome sequences of novel Actinobacteria.</title>
        <authorList>
            <person name="Sahin N."/>
            <person name="Ay H."/>
            <person name="Saygin H."/>
        </authorList>
    </citation>
    <scope>NUCLEOTIDE SEQUENCE [LARGE SCALE GENOMIC DNA]</scope>
    <source>
        <strain evidence="2 3">JCM 30547</strain>
    </source>
</reference>
<dbReference type="EMBL" id="SMKA01000004">
    <property type="protein sequence ID" value="TDC34997.1"/>
    <property type="molecule type" value="Genomic_DNA"/>
</dbReference>